<dbReference type="GO" id="GO:0004180">
    <property type="term" value="F:carboxypeptidase activity"/>
    <property type="evidence" value="ECO:0007669"/>
    <property type="project" value="UniProtKB-KW"/>
</dbReference>
<dbReference type="Proteomes" id="UP000199518">
    <property type="component" value="Unassembled WGS sequence"/>
</dbReference>
<organism evidence="13 14">
    <name type="scientific">Planctomicrobium piriforme</name>
    <dbReference type="NCBI Taxonomy" id="1576369"/>
    <lineage>
        <taxon>Bacteria</taxon>
        <taxon>Pseudomonadati</taxon>
        <taxon>Planctomycetota</taxon>
        <taxon>Planctomycetia</taxon>
        <taxon>Planctomycetales</taxon>
        <taxon>Planctomycetaceae</taxon>
        <taxon>Planctomicrobium</taxon>
    </lineage>
</organism>
<dbReference type="PANTHER" id="PTHR30627">
    <property type="entry name" value="PEPTIDOGLYCAN D,D-TRANSPEPTIDASE"/>
    <property type="match status" value="1"/>
</dbReference>
<name>A0A1I3B4B7_9PLAN</name>
<evidence type="ECO:0000256" key="2">
    <source>
        <dbReference type="ARBA" id="ARBA00004370"/>
    </source>
</evidence>
<accession>A0A1I3B4B7</accession>
<dbReference type="Gene3D" id="3.40.710.10">
    <property type="entry name" value="DD-peptidase/beta-lactamase superfamily"/>
    <property type="match status" value="1"/>
</dbReference>
<dbReference type="Gene3D" id="3.90.1310.10">
    <property type="entry name" value="Penicillin-binding protein 2a (Domain 2)"/>
    <property type="match status" value="1"/>
</dbReference>
<keyword evidence="8" id="KW-0472">Membrane</keyword>
<keyword evidence="6" id="KW-0732">Signal</keyword>
<dbReference type="GO" id="GO:0008658">
    <property type="term" value="F:penicillin binding"/>
    <property type="evidence" value="ECO:0007669"/>
    <property type="project" value="InterPro"/>
</dbReference>
<dbReference type="OrthoDB" id="9804124at2"/>
<dbReference type="Pfam" id="PF00905">
    <property type="entry name" value="Transpeptidase"/>
    <property type="match status" value="1"/>
</dbReference>
<dbReference type="GO" id="GO:0005886">
    <property type="term" value="C:plasma membrane"/>
    <property type="evidence" value="ECO:0007669"/>
    <property type="project" value="TreeGrafter"/>
</dbReference>
<keyword evidence="14" id="KW-1185">Reference proteome</keyword>
<feature type="region of interest" description="Disordered" evidence="10">
    <location>
        <begin position="1"/>
        <end position="21"/>
    </location>
</feature>
<gene>
    <name evidence="13" type="ORF">SAMN05421753_101196</name>
</gene>
<dbReference type="GO" id="GO:0046677">
    <property type="term" value="P:response to antibiotic"/>
    <property type="evidence" value="ECO:0007669"/>
    <property type="project" value="UniProtKB-KW"/>
</dbReference>
<dbReference type="Pfam" id="PF03717">
    <property type="entry name" value="PBP_dimer"/>
    <property type="match status" value="1"/>
</dbReference>
<dbReference type="InterPro" id="IPR036138">
    <property type="entry name" value="PBP_dimer_sf"/>
</dbReference>
<feature type="domain" description="Penicillin-binding protein dimerisation" evidence="12">
    <location>
        <begin position="71"/>
        <end position="323"/>
    </location>
</feature>
<keyword evidence="5" id="KW-0645">Protease</keyword>
<evidence type="ECO:0000256" key="1">
    <source>
        <dbReference type="ARBA" id="ARBA00001526"/>
    </source>
</evidence>
<comment type="similarity">
    <text evidence="3">Belongs to the class-D beta-lactamase family.</text>
</comment>
<evidence type="ECO:0000313" key="13">
    <source>
        <dbReference type="EMBL" id="SFH56561.1"/>
    </source>
</evidence>
<evidence type="ECO:0000256" key="6">
    <source>
        <dbReference type="ARBA" id="ARBA00022729"/>
    </source>
</evidence>
<evidence type="ECO:0000256" key="9">
    <source>
        <dbReference type="ARBA" id="ARBA00023251"/>
    </source>
</evidence>
<evidence type="ECO:0000256" key="10">
    <source>
        <dbReference type="SAM" id="MobiDB-lite"/>
    </source>
</evidence>
<dbReference type="InterPro" id="IPR005311">
    <property type="entry name" value="PBP_dimer"/>
</dbReference>
<dbReference type="EMBL" id="FOQD01000001">
    <property type="protein sequence ID" value="SFH56561.1"/>
    <property type="molecule type" value="Genomic_DNA"/>
</dbReference>
<feature type="domain" description="Penicillin-binding protein transpeptidase" evidence="11">
    <location>
        <begin position="374"/>
        <end position="686"/>
    </location>
</feature>
<comment type="catalytic activity">
    <reaction evidence="1">
        <text>a beta-lactam + H2O = a substituted beta-amino acid</text>
        <dbReference type="Rhea" id="RHEA:20401"/>
        <dbReference type="ChEBI" id="CHEBI:15377"/>
        <dbReference type="ChEBI" id="CHEBI:35627"/>
        <dbReference type="ChEBI" id="CHEBI:140347"/>
        <dbReference type="EC" id="3.5.2.6"/>
    </reaction>
</comment>
<dbReference type="RefSeq" id="WP_092047086.1">
    <property type="nucleotide sequence ID" value="NZ_FOQD01000001.1"/>
</dbReference>
<dbReference type="SUPFAM" id="SSF56519">
    <property type="entry name" value="Penicillin binding protein dimerisation domain"/>
    <property type="match status" value="1"/>
</dbReference>
<dbReference type="PANTHER" id="PTHR30627:SF6">
    <property type="entry name" value="BETA-LACTAMASE YBXI-RELATED"/>
    <property type="match status" value="1"/>
</dbReference>
<dbReference type="GO" id="GO:0008800">
    <property type="term" value="F:beta-lactamase activity"/>
    <property type="evidence" value="ECO:0007669"/>
    <property type="project" value="UniProtKB-EC"/>
</dbReference>
<evidence type="ECO:0000256" key="4">
    <source>
        <dbReference type="ARBA" id="ARBA00012865"/>
    </source>
</evidence>
<protein>
    <recommendedName>
        <fullName evidence="4">beta-lactamase</fullName>
        <ecNumber evidence="4">3.5.2.6</ecNumber>
    </recommendedName>
</protein>
<evidence type="ECO:0000259" key="11">
    <source>
        <dbReference type="Pfam" id="PF00905"/>
    </source>
</evidence>
<dbReference type="SUPFAM" id="SSF56601">
    <property type="entry name" value="beta-lactamase/transpeptidase-like"/>
    <property type="match status" value="1"/>
</dbReference>
<dbReference type="STRING" id="1576369.SAMN05421753_101196"/>
<reference evidence="14" key="1">
    <citation type="submission" date="2016-10" db="EMBL/GenBank/DDBJ databases">
        <authorList>
            <person name="Varghese N."/>
            <person name="Submissions S."/>
        </authorList>
    </citation>
    <scope>NUCLEOTIDE SEQUENCE [LARGE SCALE GENOMIC DNA]</scope>
    <source>
        <strain evidence="14">DSM 26348</strain>
    </source>
</reference>
<dbReference type="InterPro" id="IPR012338">
    <property type="entry name" value="Beta-lactam/transpept-like"/>
</dbReference>
<evidence type="ECO:0000313" key="14">
    <source>
        <dbReference type="Proteomes" id="UP000199518"/>
    </source>
</evidence>
<dbReference type="AlphaFoldDB" id="A0A1I3B4B7"/>
<dbReference type="InterPro" id="IPR001460">
    <property type="entry name" value="PCN-bd_Tpept"/>
</dbReference>
<evidence type="ECO:0000259" key="12">
    <source>
        <dbReference type="Pfam" id="PF03717"/>
    </source>
</evidence>
<dbReference type="EC" id="3.5.2.6" evidence="4"/>
<evidence type="ECO:0000256" key="8">
    <source>
        <dbReference type="ARBA" id="ARBA00023136"/>
    </source>
</evidence>
<sequence>MRNQPFSSVVDERSGGTGTADRPQRRPLILAAIILCCQIPIALRLVHVQAVIGERFIAPWRAPIVDLEQVPARDGRIVSRDGVVLAQDEVQYDIAVEYRWLQHPPDERWIKRQAYRSLSSQERKNPQLRAAAESRLLAHREQLLESLSQVTGTPRPELVQEMAGIQKRIETMLAAVERRRQERAAASEGESFDWSQGMSGLARVVMQELTRPPDRFADDPIVLKEELQDHVVLRNVPLQVVTAIQSQPSRFQGVHVRSTSTRTYPRGDLAAHVIGIRRRPAAESVTSATRQGESGVERFRDAQLHGQPGEVRHTKDRHGELLNSEVVQKPRDGAEVLLTIDSQLQQLAEQLLDTVLHPARRSLTAGVEIPRGACLIAMDVWTGDIVAMASGPRPSLPVLARPTAEEWTRLQQDTRQPLFSRSTQMSLPPGSIFKLVTAIAALETGAVSADEVLHCQGYLNEPDRYRCLLFRQQGVGHGQLHLDEALSQSCHVCFHELARRMGPEPLCDWATRLGLGRATGVDLPGEHRGKLPPPPATGSRQGVTGATLQLGVGQGAILVSPLQVARLLAAVANGGYLVTPHVARTAVNEESPTRSFEKVPGLSAATLETVRRGLEMAVHDPRGVAYDARVELLQMAAMSGTADVPEKADHAWFAGYAPAQNPRVAVVVVLEHGGAGENAGPIFRDFVTELLGYGELRPSPADPRQTKFSPRR</sequence>
<evidence type="ECO:0000256" key="7">
    <source>
        <dbReference type="ARBA" id="ARBA00022801"/>
    </source>
</evidence>
<keyword evidence="5" id="KW-0121">Carboxypeptidase</keyword>
<feature type="region of interest" description="Disordered" evidence="10">
    <location>
        <begin position="521"/>
        <end position="542"/>
    </location>
</feature>
<evidence type="ECO:0000256" key="5">
    <source>
        <dbReference type="ARBA" id="ARBA00022645"/>
    </source>
</evidence>
<keyword evidence="9" id="KW-0046">Antibiotic resistance</keyword>
<keyword evidence="7" id="KW-0378">Hydrolase</keyword>
<dbReference type="InterPro" id="IPR050515">
    <property type="entry name" value="Beta-lactam/transpept"/>
</dbReference>
<evidence type="ECO:0000256" key="3">
    <source>
        <dbReference type="ARBA" id="ARBA00007898"/>
    </source>
</evidence>
<comment type="subcellular location">
    <subcellularLocation>
        <location evidence="2">Membrane</location>
    </subcellularLocation>
</comment>
<proteinExistence type="inferred from homology"/>
<dbReference type="GO" id="GO:0071555">
    <property type="term" value="P:cell wall organization"/>
    <property type="evidence" value="ECO:0007669"/>
    <property type="project" value="TreeGrafter"/>
</dbReference>